<reference evidence="1 2" key="1">
    <citation type="submission" date="2019-12" db="EMBL/GenBank/DDBJ databases">
        <title>Engineering Photorhabdus to improve their lethality against agricultural pests.</title>
        <authorList>
            <person name="Machado R.A.R."/>
        </authorList>
    </citation>
    <scope>NUCLEOTIDE SEQUENCE [LARGE SCALE GENOMIC DNA]</scope>
    <source>
        <strain evidence="1 2">EN01</strain>
    </source>
</reference>
<sequence>MIHQILSCFQPYSISLVVFNNRKCLVGCFGNLNFIYHTRRSLRLRSASSSVIFLPSIVSFLDNIAILSNAIACRSTPLSANSLSRSAIG</sequence>
<organism evidence="1 2">
    <name type="scientific">Photorhabdus laumondii subsp. laumondii</name>
    <name type="common">Photorhabdus luminescens subsp. laumondii</name>
    <dbReference type="NCBI Taxonomy" id="141679"/>
    <lineage>
        <taxon>Bacteria</taxon>
        <taxon>Pseudomonadati</taxon>
        <taxon>Pseudomonadota</taxon>
        <taxon>Gammaproteobacteria</taxon>
        <taxon>Enterobacterales</taxon>
        <taxon>Morganellaceae</taxon>
        <taxon>Photorhabdus</taxon>
    </lineage>
</organism>
<dbReference type="AlphaFoldDB" id="A0A6L9JNJ0"/>
<proteinExistence type="predicted"/>
<name>A0A6L9JNJ0_PHOLM</name>
<gene>
    <name evidence="1" type="ORF">GPY51_11425</name>
</gene>
<dbReference type="Proteomes" id="UP000479300">
    <property type="component" value="Unassembled WGS sequence"/>
</dbReference>
<protein>
    <submittedName>
        <fullName evidence="1">Uncharacterized protein</fullName>
    </submittedName>
</protein>
<evidence type="ECO:0000313" key="1">
    <source>
        <dbReference type="EMBL" id="NDL39365.1"/>
    </source>
</evidence>
<dbReference type="EMBL" id="WSFA01000023">
    <property type="protein sequence ID" value="NDL39365.1"/>
    <property type="molecule type" value="Genomic_DNA"/>
</dbReference>
<comment type="caution">
    <text evidence="1">The sequence shown here is derived from an EMBL/GenBank/DDBJ whole genome shotgun (WGS) entry which is preliminary data.</text>
</comment>
<accession>A0A6L9JNJ0</accession>
<evidence type="ECO:0000313" key="2">
    <source>
        <dbReference type="Proteomes" id="UP000479300"/>
    </source>
</evidence>